<evidence type="ECO:0000256" key="8">
    <source>
        <dbReference type="ARBA" id="ARBA00023310"/>
    </source>
</evidence>
<evidence type="ECO:0000256" key="1">
    <source>
        <dbReference type="ARBA" id="ARBA00004202"/>
    </source>
</evidence>
<evidence type="ECO:0000256" key="6">
    <source>
        <dbReference type="ARBA" id="ARBA00023136"/>
    </source>
</evidence>
<proteinExistence type="inferred from homology"/>
<keyword evidence="4" id="KW-1003">Cell membrane</keyword>
<evidence type="ECO:0008006" key="12">
    <source>
        <dbReference type="Google" id="ProtNLM"/>
    </source>
</evidence>
<feature type="domain" description="ATP synthase epsilon subunit C-terminal" evidence="9">
    <location>
        <begin position="89"/>
        <end position="133"/>
    </location>
</feature>
<comment type="subcellular location">
    <subcellularLocation>
        <location evidence="1">Cell membrane</location>
        <topology evidence="1">Peripheral membrane protein</topology>
    </subcellularLocation>
</comment>
<dbReference type="Gene3D" id="2.60.15.10">
    <property type="entry name" value="F0F1 ATP synthase delta/epsilon subunit, N-terminal"/>
    <property type="match status" value="1"/>
</dbReference>
<dbReference type="PANTHER" id="PTHR13822">
    <property type="entry name" value="ATP SYNTHASE DELTA/EPSILON CHAIN"/>
    <property type="match status" value="1"/>
</dbReference>
<dbReference type="EMBL" id="LAZR01000025">
    <property type="protein sequence ID" value="KKO03815.1"/>
    <property type="molecule type" value="Genomic_DNA"/>
</dbReference>
<evidence type="ECO:0000313" key="11">
    <source>
        <dbReference type="EMBL" id="KKO03815.1"/>
    </source>
</evidence>
<evidence type="ECO:0000259" key="9">
    <source>
        <dbReference type="Pfam" id="PF00401"/>
    </source>
</evidence>
<evidence type="ECO:0000256" key="4">
    <source>
        <dbReference type="ARBA" id="ARBA00022475"/>
    </source>
</evidence>
<gene>
    <name evidence="11" type="ORF">LCGC14_0092420</name>
</gene>
<comment type="similarity">
    <text evidence="2">Belongs to the ATPase epsilon chain family.</text>
</comment>
<protein>
    <recommendedName>
        <fullName evidence="12">ATP synthase F1 complex delta/epsilon subunit N-terminal domain-containing protein</fullName>
    </recommendedName>
</protein>
<keyword evidence="6" id="KW-0472">Membrane</keyword>
<dbReference type="NCBIfam" id="TIGR01216">
    <property type="entry name" value="ATP_synt_epsi"/>
    <property type="match status" value="1"/>
</dbReference>
<dbReference type="Gene3D" id="1.20.5.440">
    <property type="entry name" value="ATP synthase delta/epsilon subunit, C-terminal domain"/>
    <property type="match status" value="1"/>
</dbReference>
<dbReference type="CDD" id="cd12152">
    <property type="entry name" value="F1-ATPase_delta"/>
    <property type="match status" value="1"/>
</dbReference>
<evidence type="ECO:0000256" key="7">
    <source>
        <dbReference type="ARBA" id="ARBA00023196"/>
    </source>
</evidence>
<dbReference type="FunFam" id="2.60.15.10:FF:000001">
    <property type="entry name" value="ATP synthase epsilon chain"/>
    <property type="match status" value="1"/>
</dbReference>
<dbReference type="SUPFAM" id="SSF51344">
    <property type="entry name" value="Epsilon subunit of F1F0-ATP synthase N-terminal domain"/>
    <property type="match status" value="1"/>
</dbReference>
<dbReference type="InterPro" id="IPR036794">
    <property type="entry name" value="ATP_F1_dsu/esu_C_sf"/>
</dbReference>
<dbReference type="HAMAP" id="MF_00530">
    <property type="entry name" value="ATP_synth_epsil_bac"/>
    <property type="match status" value="1"/>
</dbReference>
<keyword evidence="8" id="KW-0066">ATP synthesis</keyword>
<dbReference type="PANTHER" id="PTHR13822:SF10">
    <property type="entry name" value="ATP SYNTHASE EPSILON CHAIN, CHLOROPLASTIC"/>
    <property type="match status" value="1"/>
</dbReference>
<dbReference type="InterPro" id="IPR001469">
    <property type="entry name" value="ATP_synth_F1_dsu/esu"/>
</dbReference>
<name>A0A0F9VIE6_9ZZZZ</name>
<reference evidence="11" key="1">
    <citation type="journal article" date="2015" name="Nature">
        <title>Complex archaea that bridge the gap between prokaryotes and eukaryotes.</title>
        <authorList>
            <person name="Spang A."/>
            <person name="Saw J.H."/>
            <person name="Jorgensen S.L."/>
            <person name="Zaremba-Niedzwiedzka K."/>
            <person name="Martijn J."/>
            <person name="Lind A.E."/>
            <person name="van Eijk R."/>
            <person name="Schleper C."/>
            <person name="Guy L."/>
            <person name="Ettema T.J."/>
        </authorList>
    </citation>
    <scope>NUCLEOTIDE SEQUENCE</scope>
</reference>
<dbReference type="GO" id="GO:0005886">
    <property type="term" value="C:plasma membrane"/>
    <property type="evidence" value="ECO:0007669"/>
    <property type="project" value="UniProtKB-SubCell"/>
</dbReference>
<keyword evidence="5" id="KW-0406">Ion transport</keyword>
<dbReference type="InterPro" id="IPR036771">
    <property type="entry name" value="ATPsynth_dsu/esu_N"/>
</dbReference>
<feature type="domain" description="ATP synthase F1 complex delta/epsilon subunit N-terminal" evidence="10">
    <location>
        <begin position="6"/>
        <end position="84"/>
    </location>
</feature>
<accession>A0A0F9VIE6</accession>
<dbReference type="InterPro" id="IPR020546">
    <property type="entry name" value="ATP_synth_F1_dsu/esu_N"/>
</dbReference>
<dbReference type="SUPFAM" id="SSF46604">
    <property type="entry name" value="Epsilon subunit of F1F0-ATP synthase C-terminal domain"/>
    <property type="match status" value="1"/>
</dbReference>
<keyword evidence="7" id="KW-0139">CF(1)</keyword>
<evidence type="ECO:0000256" key="3">
    <source>
        <dbReference type="ARBA" id="ARBA00022448"/>
    </source>
</evidence>
<dbReference type="NCBIfam" id="NF001847">
    <property type="entry name" value="PRK00571.1-4"/>
    <property type="match status" value="1"/>
</dbReference>
<dbReference type="Pfam" id="PF02823">
    <property type="entry name" value="ATP-synt_DE_N"/>
    <property type="match status" value="1"/>
</dbReference>
<dbReference type="InterPro" id="IPR020547">
    <property type="entry name" value="ATP_synth_F1_esu_C"/>
</dbReference>
<evidence type="ECO:0000259" key="10">
    <source>
        <dbReference type="Pfam" id="PF02823"/>
    </source>
</evidence>
<sequence>MAMTVHCDIVSAEEELFSGLVERVIAHGNLGDLGIMPGHAPLLTDLKPGPVRVIKQDGSEEVFYISGGFLEVQPNVVKVLADTAVRAGDIDEAAALEAKKAAEAALNEKGAEFDYGSASVRLAEAAAQLRTVQELRKRYGGSASNNR</sequence>
<organism evidence="11">
    <name type="scientific">marine sediment metagenome</name>
    <dbReference type="NCBI Taxonomy" id="412755"/>
    <lineage>
        <taxon>unclassified sequences</taxon>
        <taxon>metagenomes</taxon>
        <taxon>ecological metagenomes</taxon>
    </lineage>
</organism>
<dbReference type="GO" id="GO:0046933">
    <property type="term" value="F:proton-transporting ATP synthase activity, rotational mechanism"/>
    <property type="evidence" value="ECO:0007669"/>
    <property type="project" value="InterPro"/>
</dbReference>
<evidence type="ECO:0000256" key="5">
    <source>
        <dbReference type="ARBA" id="ARBA00023065"/>
    </source>
</evidence>
<comment type="caution">
    <text evidence="11">The sequence shown here is derived from an EMBL/GenBank/DDBJ whole genome shotgun (WGS) entry which is preliminary data.</text>
</comment>
<dbReference type="Pfam" id="PF00401">
    <property type="entry name" value="ATP-synt_DE"/>
    <property type="match status" value="1"/>
</dbReference>
<dbReference type="AlphaFoldDB" id="A0A0F9VIE6"/>
<keyword evidence="3" id="KW-0813">Transport</keyword>
<evidence type="ECO:0000256" key="2">
    <source>
        <dbReference type="ARBA" id="ARBA00005712"/>
    </source>
</evidence>
<dbReference type="GO" id="GO:0045259">
    <property type="term" value="C:proton-transporting ATP synthase complex"/>
    <property type="evidence" value="ECO:0007669"/>
    <property type="project" value="UniProtKB-KW"/>
</dbReference>